<evidence type="ECO:0000313" key="4">
    <source>
        <dbReference type="Proteomes" id="UP000077020"/>
    </source>
</evidence>
<reference evidence="1" key="1">
    <citation type="submission" date="2009-07" db="EMBL/GenBank/DDBJ databases">
        <authorList>
            <person name="Koepke M."/>
            <person name="Hujer S."/>
            <person name="Held C."/>
            <person name="Wiezer A."/>
            <person name="Liesegang H."/>
            <person name="Ehrenreich A."/>
            <person name="Gottschalk G."/>
            <person name="Duerre P."/>
        </authorList>
    </citation>
    <scope>NUCLEOTIDE SEQUENCE</scope>
    <source>
        <strain evidence="1">DSM 13528</strain>
    </source>
</reference>
<keyword evidence="4" id="KW-1185">Reference proteome</keyword>
<dbReference type="KEGG" id="clj:CLJU_c36590"/>
<evidence type="ECO:0000313" key="1">
    <source>
        <dbReference type="EMBL" id="ADK16700.1"/>
    </source>
</evidence>
<dbReference type="RefSeq" id="WP_013240283.1">
    <property type="nucleotide sequence ID" value="NC_014328.1"/>
</dbReference>
<organism evidence="1 3">
    <name type="scientific">Clostridium ljungdahlii (strain ATCC 55383 / DSM 13528 / PETC)</name>
    <dbReference type="NCBI Taxonomy" id="748727"/>
    <lineage>
        <taxon>Bacteria</taxon>
        <taxon>Bacillati</taxon>
        <taxon>Bacillota</taxon>
        <taxon>Clostridia</taxon>
        <taxon>Eubacteriales</taxon>
        <taxon>Clostridiaceae</taxon>
        <taxon>Clostridium</taxon>
    </lineage>
</organism>
<proteinExistence type="predicted"/>
<dbReference type="EMBL" id="CP001666">
    <property type="protein sequence ID" value="ADK16700.1"/>
    <property type="molecule type" value="Genomic_DNA"/>
</dbReference>
<evidence type="ECO:0000313" key="3">
    <source>
        <dbReference type="Proteomes" id="UP000001656"/>
    </source>
</evidence>
<reference evidence="2 4" key="3">
    <citation type="journal article" date="2016" name="Biotechnol. Bioeng.">
        <title>Traits of selected Clostridium strains for syngas fermentation to ethanol.</title>
        <authorList>
            <person name="Martin M.E."/>
            <person name="Richter H."/>
            <person name="Saha S."/>
            <person name="Angenent L.T."/>
        </authorList>
    </citation>
    <scope>NUCLEOTIDE SEQUENCE [LARGE SCALE GENOMIC DNA]</scope>
    <source>
        <strain evidence="2 4">PETC</strain>
    </source>
</reference>
<dbReference type="eggNOG" id="ENOG50325CP">
    <property type="taxonomic scope" value="Bacteria"/>
</dbReference>
<dbReference type="PATRIC" id="fig|748727.19.peg.32"/>
<evidence type="ECO:0000313" key="2">
    <source>
        <dbReference type="EMBL" id="OAA89426.1"/>
    </source>
</evidence>
<dbReference type="Proteomes" id="UP000077020">
    <property type="component" value="Unassembled WGS sequence"/>
</dbReference>
<gene>
    <name evidence="1" type="ordered locus">CLJU_c36590</name>
    <name evidence="2" type="ORF">WX45_01258</name>
</gene>
<dbReference type="STRING" id="748727.CLJU_c36590"/>
<sequence length="91" mass="10358">MEENLNIIQQIMLKAIKITTTQEQKVAFEFLPGIKVLSISIITGQCNHNELRRSWSVDVAKTELLKVVLKELKNLDATTEDTDKQIDDFLG</sequence>
<dbReference type="HOGENOM" id="CLU_187478_0_0_9"/>
<accession>D8GTA1</accession>
<dbReference type="AlphaFoldDB" id="D8GTA1"/>
<dbReference type="EMBL" id="LITS01000001">
    <property type="protein sequence ID" value="OAA89426.1"/>
    <property type="molecule type" value="Genomic_DNA"/>
</dbReference>
<dbReference type="OrthoDB" id="9935234at2"/>
<dbReference type="Proteomes" id="UP000001656">
    <property type="component" value="Chromosome"/>
</dbReference>
<protein>
    <submittedName>
        <fullName evidence="1">Uncharacterized protein</fullName>
    </submittedName>
</protein>
<reference evidence="1 3" key="2">
    <citation type="journal article" date="2010" name="Proc. Natl. Acad. Sci. U.S.A.">
        <title>Clostridium ljungdahlii represents a microbial production platform based on syngas.</title>
        <authorList>
            <person name="Kopke M."/>
            <person name="Held C."/>
            <person name="Hujer S."/>
            <person name="Liesegang H."/>
            <person name="Wiezer A."/>
            <person name="Wollherr A."/>
            <person name="Ehrenreich A."/>
            <person name="Liebl W."/>
            <person name="Gottschalk G."/>
            <person name="Durre P."/>
        </authorList>
    </citation>
    <scope>NUCLEOTIDE SEQUENCE [LARGE SCALE GENOMIC DNA]</scope>
    <source>
        <strain evidence="3">ATCC 55383 / DSM 13528 / PETC</strain>
        <strain evidence="1">DSM 13528</strain>
    </source>
</reference>
<name>D8GTA1_CLOLD</name>